<dbReference type="Gene3D" id="3.40.50.150">
    <property type="entry name" value="Vaccinia Virus protein VP39"/>
    <property type="match status" value="1"/>
</dbReference>
<name>A0A9P6E042_9AGAM</name>
<evidence type="ECO:0000259" key="4">
    <source>
        <dbReference type="Pfam" id="PF08241"/>
    </source>
</evidence>
<feature type="domain" description="Methyltransferase type 11" evidence="4">
    <location>
        <begin position="50"/>
        <end position="150"/>
    </location>
</feature>
<gene>
    <name evidence="5" type="ORF">BS47DRAFT_19057</name>
</gene>
<evidence type="ECO:0000256" key="3">
    <source>
        <dbReference type="ARBA" id="ARBA00022679"/>
    </source>
</evidence>
<dbReference type="CDD" id="cd02440">
    <property type="entry name" value="AdoMet_MTases"/>
    <property type="match status" value="1"/>
</dbReference>
<dbReference type="GO" id="GO:0032259">
    <property type="term" value="P:methylation"/>
    <property type="evidence" value="ECO:0007669"/>
    <property type="project" value="UniProtKB-KW"/>
</dbReference>
<sequence>MSPDVVHAVAKVGFGAGTNDLYDKARPSYPEEALSTLQAAIASKSNIRVLELGSGTGIFTRALLAHPTFGPAIKELRAVEPSEGMRDKFAKSTSDSRVSLSGGTFNHTGSEDGWADLIVVAQAWHWCHPDYNDAILELSRVLKPDGVAAFIWNLEDREAARWVARIRDTIEIYENGTPQFRLNFWRQTFSTLAYLEHFKVPEEHTWSRVIPTTEEGAYNRAFSKSYVAALGDDEKAVVRTRLRSVLERAEERIWIDEASGIFEYPYKTFLVLMHKA</sequence>
<dbReference type="GO" id="GO:0008757">
    <property type="term" value="F:S-adenosylmethionine-dependent methyltransferase activity"/>
    <property type="evidence" value="ECO:0007669"/>
    <property type="project" value="InterPro"/>
</dbReference>
<dbReference type="InterPro" id="IPR051052">
    <property type="entry name" value="Diverse_substrate_MTase"/>
</dbReference>
<comment type="similarity">
    <text evidence="1">Belongs to the methyltransferase superfamily.</text>
</comment>
<dbReference type="SUPFAM" id="SSF53335">
    <property type="entry name" value="S-adenosyl-L-methionine-dependent methyltransferases"/>
    <property type="match status" value="1"/>
</dbReference>
<dbReference type="OrthoDB" id="66144at2759"/>
<dbReference type="InterPro" id="IPR029063">
    <property type="entry name" value="SAM-dependent_MTases_sf"/>
</dbReference>
<dbReference type="PANTHER" id="PTHR44942:SF4">
    <property type="entry name" value="METHYLTRANSFERASE TYPE 11 DOMAIN-CONTAINING PROTEIN"/>
    <property type="match status" value="1"/>
</dbReference>
<keyword evidence="3" id="KW-0808">Transferase</keyword>
<evidence type="ECO:0000313" key="6">
    <source>
        <dbReference type="Proteomes" id="UP000886523"/>
    </source>
</evidence>
<dbReference type="PANTHER" id="PTHR44942">
    <property type="entry name" value="METHYLTRANSF_11 DOMAIN-CONTAINING PROTEIN"/>
    <property type="match status" value="1"/>
</dbReference>
<proteinExistence type="inferred from homology"/>
<dbReference type="EMBL" id="MU128909">
    <property type="protein sequence ID" value="KAF9521196.1"/>
    <property type="molecule type" value="Genomic_DNA"/>
</dbReference>
<keyword evidence="2" id="KW-0489">Methyltransferase</keyword>
<dbReference type="AlphaFoldDB" id="A0A9P6E042"/>
<evidence type="ECO:0000256" key="2">
    <source>
        <dbReference type="ARBA" id="ARBA00022603"/>
    </source>
</evidence>
<protein>
    <recommendedName>
        <fullName evidence="4">Methyltransferase type 11 domain-containing protein</fullName>
    </recommendedName>
</protein>
<evidence type="ECO:0000256" key="1">
    <source>
        <dbReference type="ARBA" id="ARBA00008361"/>
    </source>
</evidence>
<evidence type="ECO:0000313" key="5">
    <source>
        <dbReference type="EMBL" id="KAF9521196.1"/>
    </source>
</evidence>
<reference evidence="5" key="1">
    <citation type="journal article" date="2020" name="Nat. Commun.">
        <title>Large-scale genome sequencing of mycorrhizal fungi provides insights into the early evolution of symbiotic traits.</title>
        <authorList>
            <person name="Miyauchi S."/>
            <person name="Kiss E."/>
            <person name="Kuo A."/>
            <person name="Drula E."/>
            <person name="Kohler A."/>
            <person name="Sanchez-Garcia M."/>
            <person name="Morin E."/>
            <person name="Andreopoulos B."/>
            <person name="Barry K.W."/>
            <person name="Bonito G."/>
            <person name="Buee M."/>
            <person name="Carver A."/>
            <person name="Chen C."/>
            <person name="Cichocki N."/>
            <person name="Clum A."/>
            <person name="Culley D."/>
            <person name="Crous P.W."/>
            <person name="Fauchery L."/>
            <person name="Girlanda M."/>
            <person name="Hayes R.D."/>
            <person name="Keri Z."/>
            <person name="LaButti K."/>
            <person name="Lipzen A."/>
            <person name="Lombard V."/>
            <person name="Magnuson J."/>
            <person name="Maillard F."/>
            <person name="Murat C."/>
            <person name="Nolan M."/>
            <person name="Ohm R.A."/>
            <person name="Pangilinan J."/>
            <person name="Pereira M.F."/>
            <person name="Perotto S."/>
            <person name="Peter M."/>
            <person name="Pfister S."/>
            <person name="Riley R."/>
            <person name="Sitrit Y."/>
            <person name="Stielow J.B."/>
            <person name="Szollosi G."/>
            <person name="Zifcakova L."/>
            <person name="Stursova M."/>
            <person name="Spatafora J.W."/>
            <person name="Tedersoo L."/>
            <person name="Vaario L.M."/>
            <person name="Yamada A."/>
            <person name="Yan M."/>
            <person name="Wang P."/>
            <person name="Xu J."/>
            <person name="Bruns T."/>
            <person name="Baldrian P."/>
            <person name="Vilgalys R."/>
            <person name="Dunand C."/>
            <person name="Henrissat B."/>
            <person name="Grigoriev I.V."/>
            <person name="Hibbett D."/>
            <person name="Nagy L.G."/>
            <person name="Martin F.M."/>
        </authorList>
    </citation>
    <scope>NUCLEOTIDE SEQUENCE</scope>
    <source>
        <strain evidence="5">UP504</strain>
    </source>
</reference>
<dbReference type="Pfam" id="PF08241">
    <property type="entry name" value="Methyltransf_11"/>
    <property type="match status" value="1"/>
</dbReference>
<dbReference type="InterPro" id="IPR013216">
    <property type="entry name" value="Methyltransf_11"/>
</dbReference>
<organism evidence="5 6">
    <name type="scientific">Hydnum rufescens UP504</name>
    <dbReference type="NCBI Taxonomy" id="1448309"/>
    <lineage>
        <taxon>Eukaryota</taxon>
        <taxon>Fungi</taxon>
        <taxon>Dikarya</taxon>
        <taxon>Basidiomycota</taxon>
        <taxon>Agaricomycotina</taxon>
        <taxon>Agaricomycetes</taxon>
        <taxon>Cantharellales</taxon>
        <taxon>Hydnaceae</taxon>
        <taxon>Hydnum</taxon>
    </lineage>
</organism>
<keyword evidence="6" id="KW-1185">Reference proteome</keyword>
<dbReference type="Proteomes" id="UP000886523">
    <property type="component" value="Unassembled WGS sequence"/>
</dbReference>
<accession>A0A9P6E042</accession>
<comment type="caution">
    <text evidence="5">The sequence shown here is derived from an EMBL/GenBank/DDBJ whole genome shotgun (WGS) entry which is preliminary data.</text>
</comment>